<dbReference type="SMART" id="SM00208">
    <property type="entry name" value="TNFR"/>
    <property type="match status" value="2"/>
</dbReference>
<dbReference type="GO" id="GO:0050830">
    <property type="term" value="P:defense response to Gram-positive bacterium"/>
    <property type="evidence" value="ECO:0007669"/>
    <property type="project" value="TreeGrafter"/>
</dbReference>
<dbReference type="SUPFAM" id="SSF57586">
    <property type="entry name" value="TNF receptor-like"/>
    <property type="match status" value="1"/>
</dbReference>
<protein>
    <submittedName>
        <fullName evidence="3">Protein UL144</fullName>
    </submittedName>
</protein>
<feature type="domain" description="TNFR-Cys" evidence="2">
    <location>
        <begin position="20"/>
        <end position="54"/>
    </location>
</feature>
<feature type="transmembrane region" description="Helical" evidence="1">
    <location>
        <begin position="129"/>
        <end position="153"/>
    </location>
</feature>
<sequence length="171" mass="18686">MLLLSVIWAAVLASRSAAPACKQDEYAVGSECCPKCGKGYRVKTNCSETTGTVCEPCPAGSYNDKRETICTQCDTCNSSSIAVNRCNTTHNVRCRLTNSSTASAHVDSGQHQQAGNHSVLPEDDAARDWWFLLIFVIFLFSIILLALGCRLILVNTTYGKMLTAYMYEKIA</sequence>
<dbReference type="EMBL" id="KP796148">
    <property type="protein sequence ID" value="AKT72785.1"/>
    <property type="molecule type" value="Genomic_DNA"/>
</dbReference>
<reference evidence="3 4" key="1">
    <citation type="journal article" date="2016" name="BMC Genomics">
        <title>A novel strain of cynomolgus macaque cytomegalovirus: implications for host-virus co-evolution.</title>
        <authorList>
            <person name="Russell J.N."/>
            <person name="Marsh A.K."/>
            <person name="Willer D.O."/>
            <person name="Ambagala A.P."/>
            <person name="Dzamba M."/>
            <person name="Chan J.K."/>
            <person name="Pilon R."/>
            <person name="Fournier J."/>
            <person name="Brudno M."/>
            <person name="Antony J.M."/>
            <person name="Sandstrom P."/>
            <person name="Evans B.J."/>
            <person name="MacDonald K.S."/>
        </authorList>
    </citation>
    <scope>NUCLEOTIDE SEQUENCE [LARGE SCALE GENOMIC DNA]</scope>
    <source>
        <strain evidence="3">Mauritius</strain>
    </source>
</reference>
<evidence type="ECO:0000259" key="2">
    <source>
        <dbReference type="PROSITE" id="PS50050"/>
    </source>
</evidence>
<feature type="domain" description="TNFR-Cys" evidence="2">
    <location>
        <begin position="56"/>
        <end position="94"/>
    </location>
</feature>
<keyword evidence="1" id="KW-1133">Transmembrane helix</keyword>
<gene>
    <name evidence="3" type="primary">CyUL144</name>
</gene>
<dbReference type="InterPro" id="IPR034031">
    <property type="entry name" value="TNFRSF14/UL144_N"/>
</dbReference>
<proteinExistence type="predicted"/>
<evidence type="ECO:0000256" key="1">
    <source>
        <dbReference type="SAM" id="Phobius"/>
    </source>
</evidence>
<dbReference type="PANTHER" id="PTHR46838">
    <property type="entry name" value="TUMOR NECROSIS FACTOR RECEPTOR SUPERFAMILY MEMBER 14"/>
    <property type="match status" value="1"/>
</dbReference>
<dbReference type="InterPro" id="IPR001368">
    <property type="entry name" value="TNFR/NGFR_Cys_rich_reg"/>
</dbReference>
<accession>A0A0K1H052</accession>
<evidence type="ECO:0000313" key="3">
    <source>
        <dbReference type="EMBL" id="AKT72785.1"/>
    </source>
</evidence>
<dbReference type="PROSITE" id="PS50050">
    <property type="entry name" value="TNFR_NGFR_2"/>
    <property type="match status" value="2"/>
</dbReference>
<dbReference type="Gene3D" id="2.10.50.10">
    <property type="entry name" value="Tumor Necrosis Factor Receptor, subunit A, domain 2"/>
    <property type="match status" value="1"/>
</dbReference>
<keyword evidence="1" id="KW-0472">Membrane</keyword>
<name>A0A0K1H052_9BETA</name>
<dbReference type="GO" id="GO:0050829">
    <property type="term" value="P:defense response to Gram-negative bacterium"/>
    <property type="evidence" value="ECO:0007669"/>
    <property type="project" value="TreeGrafter"/>
</dbReference>
<keyword evidence="1" id="KW-0812">Transmembrane</keyword>
<evidence type="ECO:0000313" key="4">
    <source>
        <dbReference type="Proteomes" id="UP000118435"/>
    </source>
</evidence>
<dbReference type="PANTHER" id="PTHR46838:SF1">
    <property type="entry name" value="TUMOR NECROSIS FACTOR RECEPTOR SUPERFAMILY MEMBER 14"/>
    <property type="match status" value="1"/>
</dbReference>
<dbReference type="Proteomes" id="UP000118435">
    <property type="component" value="Segment"/>
</dbReference>
<dbReference type="GO" id="GO:0002720">
    <property type="term" value="P:positive regulation of cytokine production involved in immune response"/>
    <property type="evidence" value="ECO:0007669"/>
    <property type="project" value="TreeGrafter"/>
</dbReference>
<dbReference type="PROSITE" id="PS00652">
    <property type="entry name" value="TNFR_NGFR_1"/>
    <property type="match status" value="1"/>
</dbReference>
<organism evidence="3 4">
    <name type="scientific">Cynomolgus macaque cytomegalovirus strain Mauritius</name>
    <dbReference type="NCBI Taxonomy" id="1690255"/>
    <lineage>
        <taxon>Viruses</taxon>
        <taxon>Duplodnaviria</taxon>
        <taxon>Heunggongvirae</taxon>
        <taxon>Peploviricota</taxon>
        <taxon>Herviviricetes</taxon>
        <taxon>Herpesvirales</taxon>
        <taxon>Orthoherpesviridae</taxon>
        <taxon>Betaherpesvirinae</taxon>
        <taxon>Cytomegalovirus</taxon>
        <taxon>Cytomegalovirus macacinebeta3</taxon>
    </lineage>
</organism>
<dbReference type="CDD" id="cd10582">
    <property type="entry name" value="TNFRSF14"/>
    <property type="match status" value="1"/>
</dbReference>